<evidence type="ECO:0000256" key="5">
    <source>
        <dbReference type="ARBA" id="ARBA00022953"/>
    </source>
</evidence>
<dbReference type="GO" id="GO:0006351">
    <property type="term" value="P:DNA-templated transcription"/>
    <property type="evidence" value="ECO:0007669"/>
    <property type="project" value="InterPro"/>
</dbReference>
<dbReference type="GO" id="GO:0003968">
    <property type="term" value="F:RNA-directed RNA polymerase activity"/>
    <property type="evidence" value="ECO:0007669"/>
    <property type="project" value="UniProtKB-KW"/>
</dbReference>
<dbReference type="Pfam" id="PF00680">
    <property type="entry name" value="RdRP_1"/>
    <property type="match status" value="1"/>
</dbReference>
<dbReference type="InterPro" id="IPR043502">
    <property type="entry name" value="DNA/RNA_pol_sf"/>
</dbReference>
<dbReference type="Gene3D" id="3.30.70.270">
    <property type="match status" value="1"/>
</dbReference>
<evidence type="ECO:0000256" key="4">
    <source>
        <dbReference type="ARBA" id="ARBA00022741"/>
    </source>
</evidence>
<dbReference type="InterPro" id="IPR043128">
    <property type="entry name" value="Rev_trsase/Diguanyl_cyclase"/>
</dbReference>
<reference evidence="7" key="1">
    <citation type="journal article" date="2020" name="Viruses">
        <title>Metatranscriptomic Identification of Diverse and Divergent RNA Viruses in Green and Chlorarachniophyte Algae Cultures.</title>
        <authorList>
            <person name="Charon J."/>
            <person name="Marcelino V.R."/>
            <person name="Wetherbee R."/>
            <person name="Verbruggen H."/>
            <person name="Holmes E.C."/>
        </authorList>
    </citation>
    <scope>NUCLEOTIDE SEQUENCE</scope>
</reference>
<dbReference type="InterPro" id="IPR007094">
    <property type="entry name" value="RNA-dir_pol_PSvirus"/>
</dbReference>
<evidence type="ECO:0000259" key="6">
    <source>
        <dbReference type="PROSITE" id="PS50507"/>
    </source>
</evidence>
<organism evidence="7">
    <name type="scientific">Amalga-like chaucrivirus</name>
    <dbReference type="NCBI Taxonomy" id="2784737"/>
    <lineage>
        <taxon>Viruses</taxon>
        <taxon>Riboviria</taxon>
        <taxon>Orthornavirae</taxon>
        <taxon>Pisuviricota</taxon>
        <taxon>Duplopiviricetes</taxon>
        <taxon>Durnavirales</taxon>
        <taxon>Partitiviridae</taxon>
    </lineage>
</organism>
<dbReference type="InterPro" id="IPR001205">
    <property type="entry name" value="RNA-dir_pol_C"/>
</dbReference>
<evidence type="ECO:0000256" key="1">
    <source>
        <dbReference type="ARBA" id="ARBA00022484"/>
    </source>
</evidence>
<sequence>MPALQISDLDTISVNPKAHPGYFTKMFFGDKREDTIPYSIKVSRQIFNHLKTKRFKWQGLWTLGGRSKDIKLTQEYTEEIGTRAIWIPEEPLVPLSLIVVQPFTKYLQNIDRHCLFVGKNFSVKENKWFSRLNSIYPWAMRCDWTLFDAHVDREMILAAMSIIRSCYPNDRFHTRYFSFLTDTIINKNLVVPPGFIYEFNSGMPSGHPLVTLVNTLVNYLVFVKILQKVYGKGKVAERCYALFSGDDSRFFLQMHPNLFKIDDIIRNTTSLETDSVVKSLEPAFSRDYEEQDVRFLKRYVNSFGIVSWHTSSMLRKFLYSDKKISGIFTSKRWICSLLYAAPGNSKLTEFFKKYLKFLEKKDHNFVKLSHNNKKNAVKYISESLLEAESVGLFAQIASEKQISSKDKMLVENFMENNERVTISKMYNRVDDEISSALFVLQGLLSTGGRFSAQCFDTSISVLSNKLEDPKLKLIPKLRQSFLFRKYKLSQLFRVLGKRAVVPKSLNELINDWEGPLHNEMLSLLYDLFKEPRTLLGANLYNPLGRLTRQGVLGELKSIHDTS</sequence>
<proteinExistence type="predicted"/>
<protein>
    <submittedName>
        <fullName evidence="7">RNA-dependent RNA polymerase</fullName>
    </submittedName>
</protein>
<evidence type="ECO:0000256" key="3">
    <source>
        <dbReference type="ARBA" id="ARBA00022695"/>
    </source>
</evidence>
<dbReference type="GO" id="GO:0003723">
    <property type="term" value="F:RNA binding"/>
    <property type="evidence" value="ECO:0007669"/>
    <property type="project" value="InterPro"/>
</dbReference>
<dbReference type="SUPFAM" id="SSF56672">
    <property type="entry name" value="DNA/RNA polymerases"/>
    <property type="match status" value="1"/>
</dbReference>
<keyword evidence="2" id="KW-0808">Transferase</keyword>
<evidence type="ECO:0000313" key="7">
    <source>
        <dbReference type="EMBL" id="QOW97234.1"/>
    </source>
</evidence>
<keyword evidence="3" id="KW-0548">Nucleotidyltransferase</keyword>
<feature type="domain" description="RdRp catalytic" evidence="6">
    <location>
        <begin position="137"/>
        <end position="260"/>
    </location>
</feature>
<dbReference type="GO" id="GO:0000166">
    <property type="term" value="F:nucleotide binding"/>
    <property type="evidence" value="ECO:0007669"/>
    <property type="project" value="UniProtKB-KW"/>
</dbReference>
<keyword evidence="5" id="KW-0693">Viral RNA replication</keyword>
<dbReference type="GO" id="GO:0039694">
    <property type="term" value="P:viral RNA genome replication"/>
    <property type="evidence" value="ECO:0007669"/>
    <property type="project" value="InterPro"/>
</dbReference>
<dbReference type="EMBL" id="MW086581">
    <property type="protein sequence ID" value="QOW97234.1"/>
    <property type="molecule type" value="Genomic_RNA"/>
</dbReference>
<keyword evidence="1 7" id="KW-0696">RNA-directed RNA polymerase</keyword>
<keyword evidence="4" id="KW-0547">Nucleotide-binding</keyword>
<dbReference type="PROSITE" id="PS50507">
    <property type="entry name" value="RDRP_SSRNA_POS"/>
    <property type="match status" value="1"/>
</dbReference>
<evidence type="ECO:0000256" key="2">
    <source>
        <dbReference type="ARBA" id="ARBA00022679"/>
    </source>
</evidence>
<name>A0A7S6YL65_9VIRU</name>
<accession>A0A7S6YL65</accession>